<feature type="transmembrane region" description="Helical" evidence="1">
    <location>
        <begin position="132"/>
        <end position="149"/>
    </location>
</feature>
<evidence type="ECO:0000313" key="2">
    <source>
        <dbReference type="EMBL" id="EQB40323.1"/>
    </source>
</evidence>
<feature type="transmembrane region" description="Helical" evidence="1">
    <location>
        <begin position="12"/>
        <end position="33"/>
    </location>
</feature>
<feature type="transmembrane region" description="Helical" evidence="1">
    <location>
        <begin position="53"/>
        <end position="85"/>
    </location>
</feature>
<evidence type="ECO:0000256" key="1">
    <source>
        <dbReference type="SAM" id="Phobius"/>
    </source>
</evidence>
<keyword evidence="1" id="KW-1133">Transmembrane helix</keyword>
<dbReference type="OrthoDB" id="5334984at2"/>
<dbReference type="PATRIC" id="fig|1172190.3.peg.111"/>
<evidence type="ECO:0000313" key="3">
    <source>
        <dbReference type="Proteomes" id="UP000015520"/>
    </source>
</evidence>
<keyword evidence="1" id="KW-0472">Membrane</keyword>
<gene>
    <name evidence="2" type="ORF">M947_00575</name>
</gene>
<comment type="caution">
    <text evidence="2">The sequence shown here is derived from an EMBL/GenBank/DDBJ whole genome shotgun (WGS) entry which is preliminary data.</text>
</comment>
<dbReference type="Proteomes" id="UP000015520">
    <property type="component" value="Unassembled WGS sequence"/>
</dbReference>
<accession>T0L3A3</accession>
<name>T0L3A3_9BACT</name>
<protein>
    <recommendedName>
        <fullName evidence="4">Rod shape-determining protein MreD</fullName>
    </recommendedName>
</protein>
<dbReference type="AlphaFoldDB" id="T0L3A3"/>
<proteinExistence type="predicted"/>
<dbReference type="eggNOG" id="ENOG50319J3">
    <property type="taxonomic scope" value="Bacteria"/>
</dbReference>
<reference evidence="2 3" key="1">
    <citation type="submission" date="2013-07" db="EMBL/GenBank/DDBJ databases">
        <title>Sulfurimonas hongkongensis AST-10 Genome Sequencing.</title>
        <authorList>
            <person name="Cai L."/>
            <person name="Zhang T."/>
        </authorList>
    </citation>
    <scope>NUCLEOTIDE SEQUENCE [LARGE SCALE GENOMIC DNA]</scope>
    <source>
        <strain evidence="2 3">AST-10</strain>
    </source>
</reference>
<keyword evidence="3" id="KW-1185">Reference proteome</keyword>
<dbReference type="RefSeq" id="WP_021286400.1">
    <property type="nucleotide sequence ID" value="NZ_AUPZ01000002.1"/>
</dbReference>
<dbReference type="EMBL" id="AUPZ01000002">
    <property type="protein sequence ID" value="EQB40323.1"/>
    <property type="molecule type" value="Genomic_DNA"/>
</dbReference>
<keyword evidence="1" id="KW-0812">Transmembrane</keyword>
<evidence type="ECO:0008006" key="4">
    <source>
        <dbReference type="Google" id="ProtNLM"/>
    </source>
</evidence>
<sequence>MQRSISNQNSLVPFVYVALFIVYESLSSIYLFLPPLFGVLFLLFADALKKKDSLYIFLCAFCLIIFESQMGYPLFSSIIYLGLIYKFVLPRLKKIFSCNSCIKASFVLLSYLGFYLFLTLLSNIFLLPMPGLNYYIIYYIVIEFFIVSIL</sequence>
<organism evidence="2 3">
    <name type="scientific">Sulfurimonas hongkongensis</name>
    <dbReference type="NCBI Taxonomy" id="1172190"/>
    <lineage>
        <taxon>Bacteria</taxon>
        <taxon>Pseudomonadati</taxon>
        <taxon>Campylobacterota</taxon>
        <taxon>Epsilonproteobacteria</taxon>
        <taxon>Campylobacterales</taxon>
        <taxon>Sulfurimonadaceae</taxon>
        <taxon>Sulfurimonas</taxon>
    </lineage>
</organism>
<feature type="transmembrane region" description="Helical" evidence="1">
    <location>
        <begin position="106"/>
        <end position="126"/>
    </location>
</feature>
<dbReference type="STRING" id="1172190.M947_00575"/>